<keyword evidence="1" id="KW-0812">Transmembrane</keyword>
<keyword evidence="1" id="KW-1133">Transmembrane helix</keyword>
<accession>A0A6M3L057</accession>
<dbReference type="EMBL" id="MT142740">
    <property type="protein sequence ID" value="QJA87913.1"/>
    <property type="molecule type" value="Genomic_DNA"/>
</dbReference>
<feature type="transmembrane region" description="Helical" evidence="1">
    <location>
        <begin position="40"/>
        <end position="63"/>
    </location>
</feature>
<reference evidence="2" key="1">
    <citation type="submission" date="2020-03" db="EMBL/GenBank/DDBJ databases">
        <title>The deep terrestrial virosphere.</title>
        <authorList>
            <person name="Holmfeldt K."/>
            <person name="Nilsson E."/>
            <person name="Simone D."/>
            <person name="Lopez-Fernandez M."/>
            <person name="Wu X."/>
            <person name="de Brujin I."/>
            <person name="Lundin D."/>
            <person name="Andersson A."/>
            <person name="Bertilsson S."/>
            <person name="Dopson M."/>
        </authorList>
    </citation>
    <scope>NUCLEOTIDE SEQUENCE</scope>
    <source>
        <strain evidence="2">MM415B02871</strain>
    </source>
</reference>
<keyword evidence="1" id="KW-0472">Membrane</keyword>
<protein>
    <submittedName>
        <fullName evidence="2">Uncharacterized protein</fullName>
    </submittedName>
</protein>
<sequence>MTNLVSLFTDFRDEQRSFNNGILVRVRDVEMLQGVQAERISNWSIFQTALTAIVGAIATYLGATIKR</sequence>
<organism evidence="2">
    <name type="scientific">viral metagenome</name>
    <dbReference type="NCBI Taxonomy" id="1070528"/>
    <lineage>
        <taxon>unclassified sequences</taxon>
        <taxon>metagenomes</taxon>
        <taxon>organismal metagenomes</taxon>
    </lineage>
</organism>
<name>A0A6M3L057_9ZZZZ</name>
<evidence type="ECO:0000256" key="1">
    <source>
        <dbReference type="SAM" id="Phobius"/>
    </source>
</evidence>
<proteinExistence type="predicted"/>
<gene>
    <name evidence="2" type="ORF">MM415B02871_0009</name>
</gene>
<dbReference type="AlphaFoldDB" id="A0A6M3L057"/>
<evidence type="ECO:0000313" key="2">
    <source>
        <dbReference type="EMBL" id="QJA87913.1"/>
    </source>
</evidence>